<dbReference type="RefSeq" id="WP_257448409.1">
    <property type="nucleotide sequence ID" value="NZ_JANIPJ010000012.1"/>
</dbReference>
<keyword evidence="2" id="KW-1185">Reference proteome</keyword>
<name>A0A9X2MSX3_9BACL</name>
<evidence type="ECO:0000313" key="2">
    <source>
        <dbReference type="Proteomes" id="UP001141950"/>
    </source>
</evidence>
<proteinExistence type="predicted"/>
<dbReference type="GO" id="GO:0016853">
    <property type="term" value="F:isomerase activity"/>
    <property type="evidence" value="ECO:0007669"/>
    <property type="project" value="UniProtKB-KW"/>
</dbReference>
<organism evidence="1 2">
    <name type="scientific">Paenibacillus soyae</name>
    <dbReference type="NCBI Taxonomy" id="2969249"/>
    <lineage>
        <taxon>Bacteria</taxon>
        <taxon>Bacillati</taxon>
        <taxon>Bacillota</taxon>
        <taxon>Bacilli</taxon>
        <taxon>Bacillales</taxon>
        <taxon>Paenibacillaceae</taxon>
        <taxon>Paenibacillus</taxon>
    </lineage>
</organism>
<dbReference type="Gene3D" id="3.20.20.150">
    <property type="entry name" value="Divalent-metal-dependent TIM barrel enzymes"/>
    <property type="match status" value="1"/>
</dbReference>
<comment type="caution">
    <text evidence="1">The sequence shown here is derived from an EMBL/GenBank/DDBJ whole genome shotgun (WGS) entry which is preliminary data.</text>
</comment>
<protein>
    <submittedName>
        <fullName evidence="1">Sugar phosphate isomerase/epimerase</fullName>
    </submittedName>
</protein>
<dbReference type="InterPro" id="IPR036237">
    <property type="entry name" value="Xyl_isomerase-like_sf"/>
</dbReference>
<dbReference type="SUPFAM" id="SSF51658">
    <property type="entry name" value="Xylose isomerase-like"/>
    <property type="match status" value="1"/>
</dbReference>
<sequence length="291" mass="32878">MSGNITNMIKNKDLALDVQMSWWTMNGFGRNGREWTKEEKVAAIAEAGFNGINGFVPSQEEASDWRNLMERYELSFGVNAYPKSTADLRAFLENVKQTGGIDFVNAQVLTPFLIDESAEKLLSEMLACSAEYRIPVYIETHRGTITQDLIRTANYVKRLGRLPLTIDFSHYVVAGEMHSPDEEADRLLSILLEQTSSIHARISNGEQVQVGIGENGEHPIVPRFKQWWRKGMSDWVANAEPKSKLPVVCELGPAPYAITIDEHAGRTQEISDRWQQSLLLKNILKGIWEKL</sequence>
<dbReference type="Proteomes" id="UP001141950">
    <property type="component" value="Unassembled WGS sequence"/>
</dbReference>
<keyword evidence="1" id="KW-0413">Isomerase</keyword>
<dbReference type="EMBL" id="JANIPJ010000012">
    <property type="protein sequence ID" value="MCR2805682.1"/>
    <property type="molecule type" value="Genomic_DNA"/>
</dbReference>
<reference evidence="1" key="1">
    <citation type="submission" date="2022-08" db="EMBL/GenBank/DDBJ databases">
        <title>The genomic sequence of strain Paenibacillus sp. SCIV0701.</title>
        <authorList>
            <person name="Zhao H."/>
        </authorList>
    </citation>
    <scope>NUCLEOTIDE SEQUENCE</scope>
    <source>
        <strain evidence="1">SCIV0701</strain>
    </source>
</reference>
<dbReference type="AlphaFoldDB" id="A0A9X2MSX3"/>
<gene>
    <name evidence="1" type="ORF">NQZ67_17495</name>
</gene>
<evidence type="ECO:0000313" key="1">
    <source>
        <dbReference type="EMBL" id="MCR2805682.1"/>
    </source>
</evidence>
<accession>A0A9X2MSX3</accession>